<dbReference type="AlphaFoldDB" id="A0A1H7XV12"/>
<dbReference type="RefSeq" id="WP_093883505.1">
    <property type="nucleotide sequence ID" value="NZ_FOBS01000012.1"/>
</dbReference>
<dbReference type="STRING" id="43775.SAMN04489760_11260"/>
<keyword evidence="2" id="KW-1185">Reference proteome</keyword>
<evidence type="ECO:0000313" key="1">
    <source>
        <dbReference type="EMBL" id="SEM37716.1"/>
    </source>
</evidence>
<dbReference type="InterPro" id="IPR016035">
    <property type="entry name" value="Acyl_Trfase/lysoPLipase"/>
</dbReference>
<dbReference type="Proteomes" id="UP000198744">
    <property type="component" value="Unassembled WGS sequence"/>
</dbReference>
<dbReference type="EMBL" id="FOBS01000012">
    <property type="protein sequence ID" value="SEM37716.1"/>
    <property type="molecule type" value="Genomic_DNA"/>
</dbReference>
<evidence type="ECO:0000313" key="2">
    <source>
        <dbReference type="Proteomes" id="UP000198744"/>
    </source>
</evidence>
<dbReference type="SUPFAM" id="SSF52151">
    <property type="entry name" value="FabD/lysophospholipase-like"/>
    <property type="match status" value="1"/>
</dbReference>
<reference evidence="1 2" key="1">
    <citation type="submission" date="2016-10" db="EMBL/GenBank/DDBJ databases">
        <authorList>
            <person name="de Groot N.N."/>
        </authorList>
    </citation>
    <scope>NUCLEOTIDE SEQUENCE [LARGE SCALE GENOMIC DNA]</scope>
    <source>
        <strain evidence="1 2">DSM 8423</strain>
    </source>
</reference>
<organism evidence="1 2">
    <name type="scientific">Syntrophus gentianae</name>
    <dbReference type="NCBI Taxonomy" id="43775"/>
    <lineage>
        <taxon>Bacteria</taxon>
        <taxon>Pseudomonadati</taxon>
        <taxon>Thermodesulfobacteriota</taxon>
        <taxon>Syntrophia</taxon>
        <taxon>Syntrophales</taxon>
        <taxon>Syntrophaceae</taxon>
        <taxon>Syntrophus</taxon>
    </lineage>
</organism>
<evidence type="ECO:0008006" key="3">
    <source>
        <dbReference type="Google" id="ProtNLM"/>
    </source>
</evidence>
<protein>
    <recommendedName>
        <fullName evidence="3">Patatin-like phospholipase</fullName>
    </recommendedName>
</protein>
<name>A0A1H7XV12_9BACT</name>
<sequence>MNSIRIKAGRKTYELIRDGGFSLDRISTFFAPAAGPRWLVATGFDLTLLRTGLLGRKRPVHLIGSSSGAWRFAAWLQPEAEKSYQNLMDAYIRMSFRRGDSAQSVLKQLIEVVNAYIEDDALPFALASKQYRLAVVTSRARHLIASETLWIQSSGLAICFLLNALSRSRLNSFLDRVVFFSGPTRPRFCLHRPFRGSFVPLNEVNFKQAVLASGAVPLAVAGIRDIYGAPRGVYRDGGLLDYHQNHDYTGRDDEVTLFFHYQDRIIPGWFDKRLKYRKTPDDVLDHTLLVFPNEEFVRHLPLGKIPDREDFRTFIDEPLSRIRNWQETVKRSEPLGEQFLELVESGKLKEVVERL</sequence>
<gene>
    <name evidence="1" type="ORF">SAMN04489760_11260</name>
</gene>
<proteinExistence type="predicted"/>
<accession>A0A1H7XV12</accession>
<dbReference type="OrthoDB" id="8586159at2"/>